<dbReference type="GO" id="GO:0007168">
    <property type="term" value="P:receptor guanylyl cyclase signaling pathway"/>
    <property type="evidence" value="ECO:0007669"/>
    <property type="project" value="TreeGrafter"/>
</dbReference>
<sequence length="152" mass="16889">VADALRNGQKVAPENHDIVTIFFCDIVGFTDISSKLDPMKISEMLDRLYNSFDALSDYHDVFKVETIGDAYMAVTNLTKKQPDHCKRITEFAIDAIQVANQTLVDETNPSMGFVNIRVGFHSGSCVSNVVGTRNPRYCLFGDTVNTASRMES</sequence>
<keyword evidence="9" id="KW-1185">Reference proteome</keyword>
<evidence type="ECO:0000256" key="5">
    <source>
        <dbReference type="ARBA" id="ARBA00023136"/>
    </source>
</evidence>
<dbReference type="PANTHER" id="PTHR11920:SF335">
    <property type="entry name" value="GUANYLATE CYCLASE"/>
    <property type="match status" value="1"/>
</dbReference>
<keyword evidence="2" id="KW-0812">Transmembrane</keyword>
<dbReference type="SMART" id="SM00044">
    <property type="entry name" value="CYCc"/>
    <property type="match status" value="1"/>
</dbReference>
<feature type="non-terminal residue" evidence="8">
    <location>
        <position position="1"/>
    </location>
</feature>
<dbReference type="GO" id="GO:0005886">
    <property type="term" value="C:plasma membrane"/>
    <property type="evidence" value="ECO:0007669"/>
    <property type="project" value="TreeGrafter"/>
</dbReference>
<evidence type="ECO:0000313" key="8">
    <source>
        <dbReference type="EMBL" id="OEU15612.1"/>
    </source>
</evidence>
<evidence type="ECO:0000259" key="7">
    <source>
        <dbReference type="PROSITE" id="PS50125"/>
    </source>
</evidence>
<accession>A0A1E7FBR9</accession>
<gene>
    <name evidence="8" type="ORF">FRACYDRAFT_163026</name>
</gene>
<keyword evidence="6" id="KW-0456">Lyase</keyword>
<proteinExistence type="predicted"/>
<evidence type="ECO:0000256" key="1">
    <source>
        <dbReference type="ARBA" id="ARBA00004370"/>
    </source>
</evidence>
<evidence type="ECO:0000256" key="4">
    <source>
        <dbReference type="ARBA" id="ARBA00022989"/>
    </source>
</evidence>
<dbReference type="GO" id="GO:0000166">
    <property type="term" value="F:nucleotide binding"/>
    <property type="evidence" value="ECO:0007669"/>
    <property type="project" value="UniProtKB-KW"/>
</dbReference>
<dbReference type="PANTHER" id="PTHR11920">
    <property type="entry name" value="GUANYLYL CYCLASE"/>
    <property type="match status" value="1"/>
</dbReference>
<evidence type="ECO:0000256" key="6">
    <source>
        <dbReference type="ARBA" id="ARBA00023239"/>
    </source>
</evidence>
<evidence type="ECO:0000313" key="9">
    <source>
        <dbReference type="Proteomes" id="UP000095751"/>
    </source>
</evidence>
<feature type="non-terminal residue" evidence="8">
    <location>
        <position position="152"/>
    </location>
</feature>
<dbReference type="Proteomes" id="UP000095751">
    <property type="component" value="Unassembled WGS sequence"/>
</dbReference>
<name>A0A1E7FBR9_9STRA</name>
<keyword evidence="3" id="KW-0547">Nucleotide-binding</keyword>
<dbReference type="Gene3D" id="3.30.70.1230">
    <property type="entry name" value="Nucleotide cyclase"/>
    <property type="match status" value="1"/>
</dbReference>
<dbReference type="InterPro" id="IPR050401">
    <property type="entry name" value="Cyclic_nucleotide_synthase"/>
</dbReference>
<dbReference type="EMBL" id="KV784359">
    <property type="protein sequence ID" value="OEU15612.1"/>
    <property type="molecule type" value="Genomic_DNA"/>
</dbReference>
<dbReference type="InterPro" id="IPR001054">
    <property type="entry name" value="A/G_cyclase"/>
</dbReference>
<dbReference type="InParanoid" id="A0A1E7FBR9"/>
<dbReference type="InterPro" id="IPR029787">
    <property type="entry name" value="Nucleotide_cyclase"/>
</dbReference>
<dbReference type="GO" id="GO:0001653">
    <property type="term" value="F:peptide receptor activity"/>
    <property type="evidence" value="ECO:0007669"/>
    <property type="project" value="TreeGrafter"/>
</dbReference>
<dbReference type="GO" id="GO:0004016">
    <property type="term" value="F:adenylate cyclase activity"/>
    <property type="evidence" value="ECO:0007669"/>
    <property type="project" value="TreeGrafter"/>
</dbReference>
<dbReference type="GO" id="GO:0035556">
    <property type="term" value="P:intracellular signal transduction"/>
    <property type="evidence" value="ECO:0007669"/>
    <property type="project" value="InterPro"/>
</dbReference>
<evidence type="ECO:0000256" key="3">
    <source>
        <dbReference type="ARBA" id="ARBA00022741"/>
    </source>
</evidence>
<keyword evidence="5" id="KW-0472">Membrane</keyword>
<comment type="subcellular location">
    <subcellularLocation>
        <location evidence="1">Membrane</location>
    </subcellularLocation>
</comment>
<feature type="domain" description="Guanylate cyclase" evidence="7">
    <location>
        <begin position="20"/>
        <end position="151"/>
    </location>
</feature>
<dbReference type="SUPFAM" id="SSF55073">
    <property type="entry name" value="Nucleotide cyclase"/>
    <property type="match status" value="1"/>
</dbReference>
<evidence type="ECO:0000256" key="2">
    <source>
        <dbReference type="ARBA" id="ARBA00022692"/>
    </source>
</evidence>
<organism evidence="8 9">
    <name type="scientific">Fragilariopsis cylindrus CCMP1102</name>
    <dbReference type="NCBI Taxonomy" id="635003"/>
    <lineage>
        <taxon>Eukaryota</taxon>
        <taxon>Sar</taxon>
        <taxon>Stramenopiles</taxon>
        <taxon>Ochrophyta</taxon>
        <taxon>Bacillariophyta</taxon>
        <taxon>Bacillariophyceae</taxon>
        <taxon>Bacillariophycidae</taxon>
        <taxon>Bacillariales</taxon>
        <taxon>Bacillariaceae</taxon>
        <taxon>Fragilariopsis</taxon>
    </lineage>
</organism>
<reference evidence="8 9" key="1">
    <citation type="submission" date="2016-09" db="EMBL/GenBank/DDBJ databases">
        <title>Extensive genetic diversity and differential bi-allelic expression allows diatom success in the polar Southern Ocean.</title>
        <authorList>
            <consortium name="DOE Joint Genome Institute"/>
            <person name="Mock T."/>
            <person name="Otillar R.P."/>
            <person name="Strauss J."/>
            <person name="Dupont C."/>
            <person name="Frickenhaus S."/>
            <person name="Maumus F."/>
            <person name="Mcmullan M."/>
            <person name="Sanges R."/>
            <person name="Schmutz J."/>
            <person name="Toseland A."/>
            <person name="Valas R."/>
            <person name="Veluchamy A."/>
            <person name="Ward B.J."/>
            <person name="Allen A."/>
            <person name="Barry K."/>
            <person name="Falciatore A."/>
            <person name="Ferrante M."/>
            <person name="Fortunato A.E."/>
            <person name="Gloeckner G."/>
            <person name="Gruber A."/>
            <person name="Hipkin R."/>
            <person name="Janech M."/>
            <person name="Kroth P."/>
            <person name="Leese F."/>
            <person name="Lindquist E."/>
            <person name="Lyon B.R."/>
            <person name="Martin J."/>
            <person name="Mayer C."/>
            <person name="Parker M."/>
            <person name="Quesneville H."/>
            <person name="Raymond J."/>
            <person name="Uhlig C."/>
            <person name="Valentin K.U."/>
            <person name="Worden A.Z."/>
            <person name="Armbrust E.V."/>
            <person name="Bowler C."/>
            <person name="Green B."/>
            <person name="Moulton V."/>
            <person name="Van Oosterhout C."/>
            <person name="Grigoriev I."/>
        </authorList>
    </citation>
    <scope>NUCLEOTIDE SEQUENCE [LARGE SCALE GENOMIC DNA]</scope>
    <source>
        <strain evidence="8 9">CCMP1102</strain>
    </source>
</reference>
<keyword evidence="4" id="KW-1133">Transmembrane helix</keyword>
<protein>
    <submittedName>
        <fullName evidence="8">Guanylate cyclase</fullName>
    </submittedName>
</protein>
<dbReference type="Pfam" id="PF00211">
    <property type="entry name" value="Guanylate_cyc"/>
    <property type="match status" value="1"/>
</dbReference>
<dbReference type="GO" id="GO:0004383">
    <property type="term" value="F:guanylate cyclase activity"/>
    <property type="evidence" value="ECO:0007669"/>
    <property type="project" value="TreeGrafter"/>
</dbReference>
<dbReference type="AlphaFoldDB" id="A0A1E7FBR9"/>
<dbReference type="KEGG" id="fcy:FRACYDRAFT_163026"/>
<dbReference type="CDD" id="cd07302">
    <property type="entry name" value="CHD"/>
    <property type="match status" value="1"/>
</dbReference>
<dbReference type="PROSITE" id="PS50125">
    <property type="entry name" value="GUANYLATE_CYCLASE_2"/>
    <property type="match status" value="1"/>
</dbReference>
<dbReference type="OrthoDB" id="10258068at2759"/>